<reference evidence="1 2" key="1">
    <citation type="submission" date="2017-11" db="EMBL/GenBank/DDBJ databases">
        <authorList>
            <person name="Kracher B."/>
        </authorList>
    </citation>
    <scope>NUCLEOTIDE SEQUENCE [LARGE SCALE GENOMIC DNA]</scope>
    <source>
        <strain evidence="1 2">RACE1</strain>
    </source>
</reference>
<dbReference type="VEuPathDB" id="FungiDB:BLGHR1_15847"/>
<name>A0A383UYR2_BLUHO</name>
<dbReference type="Proteomes" id="UP000275772">
    <property type="component" value="Unassembled WGS sequence"/>
</dbReference>
<dbReference type="AlphaFoldDB" id="A0A383UYR2"/>
<evidence type="ECO:0000313" key="2">
    <source>
        <dbReference type="Proteomes" id="UP000275772"/>
    </source>
</evidence>
<organism evidence="1 2">
    <name type="scientific">Blumeria hordei</name>
    <name type="common">Barley powdery mildew</name>
    <name type="synonym">Blumeria graminis f. sp. hordei</name>
    <dbReference type="NCBI Taxonomy" id="2867405"/>
    <lineage>
        <taxon>Eukaryota</taxon>
        <taxon>Fungi</taxon>
        <taxon>Dikarya</taxon>
        <taxon>Ascomycota</taxon>
        <taxon>Pezizomycotina</taxon>
        <taxon>Leotiomycetes</taxon>
        <taxon>Erysiphales</taxon>
        <taxon>Erysiphaceae</taxon>
        <taxon>Blumeria</taxon>
    </lineage>
</organism>
<dbReference type="EMBL" id="UNSH01000071">
    <property type="protein sequence ID" value="SZF05047.1"/>
    <property type="molecule type" value="Genomic_DNA"/>
</dbReference>
<proteinExistence type="predicted"/>
<accession>A0A383UYR2</accession>
<gene>
    <name evidence="1" type="ORF">BLGHR1_15847</name>
</gene>
<protein>
    <submittedName>
        <fullName evidence="1">Uncharacterized protein</fullName>
    </submittedName>
</protein>
<sequence length="54" mass="6293">MEDLKQALSGELDGLVLVNVIDFWDKYFESKRMKAQRDGLTKKFAELSAEPRFK</sequence>
<evidence type="ECO:0000313" key="1">
    <source>
        <dbReference type="EMBL" id="SZF05047.1"/>
    </source>
</evidence>